<dbReference type="OrthoDB" id="5126410at2"/>
<organism evidence="3 4">
    <name type="scientific">Pedococcus dokdonensis</name>
    <dbReference type="NCBI Taxonomy" id="443156"/>
    <lineage>
        <taxon>Bacteria</taxon>
        <taxon>Bacillati</taxon>
        <taxon>Actinomycetota</taxon>
        <taxon>Actinomycetes</taxon>
        <taxon>Micrococcales</taxon>
        <taxon>Intrasporangiaceae</taxon>
        <taxon>Pedococcus</taxon>
    </lineage>
</organism>
<keyword evidence="2" id="KW-0812">Transmembrane</keyword>
<dbReference type="AlphaFoldDB" id="A0A1H0Q5N9"/>
<gene>
    <name evidence="3" type="ORF">SAMN04489867_1495</name>
</gene>
<dbReference type="EMBL" id="LT629711">
    <property type="protein sequence ID" value="SDP12721.1"/>
    <property type="molecule type" value="Genomic_DNA"/>
</dbReference>
<feature type="transmembrane region" description="Helical" evidence="2">
    <location>
        <begin position="21"/>
        <end position="40"/>
    </location>
</feature>
<dbReference type="Proteomes" id="UP000199077">
    <property type="component" value="Chromosome I"/>
</dbReference>
<evidence type="ECO:0000256" key="2">
    <source>
        <dbReference type="SAM" id="Phobius"/>
    </source>
</evidence>
<reference evidence="4" key="1">
    <citation type="submission" date="2016-10" db="EMBL/GenBank/DDBJ databases">
        <authorList>
            <person name="Varghese N."/>
            <person name="Submissions S."/>
        </authorList>
    </citation>
    <scope>NUCLEOTIDE SEQUENCE [LARGE SCALE GENOMIC DNA]</scope>
    <source>
        <strain evidence="4">DSM 22329</strain>
    </source>
</reference>
<dbReference type="RefSeq" id="WP_157692932.1">
    <property type="nucleotide sequence ID" value="NZ_LT629711.1"/>
</dbReference>
<sequence>MNAQQTTHRTTRNVTATRRTWGVVATTALVVALGTLPAAAKQDPGQIDQPTTPNVAIYFHPLERVGTQYVAGDNLTGNGVPAPRWVPEVR</sequence>
<evidence type="ECO:0000256" key="1">
    <source>
        <dbReference type="SAM" id="MobiDB-lite"/>
    </source>
</evidence>
<feature type="region of interest" description="Disordered" evidence="1">
    <location>
        <begin position="71"/>
        <end position="90"/>
    </location>
</feature>
<accession>A0A1H0Q5N9</accession>
<keyword evidence="2" id="KW-1133">Transmembrane helix</keyword>
<evidence type="ECO:0000313" key="4">
    <source>
        <dbReference type="Proteomes" id="UP000199077"/>
    </source>
</evidence>
<name>A0A1H0Q5N9_9MICO</name>
<keyword evidence="2" id="KW-0472">Membrane</keyword>
<proteinExistence type="predicted"/>
<evidence type="ECO:0000313" key="3">
    <source>
        <dbReference type="EMBL" id="SDP12721.1"/>
    </source>
</evidence>
<dbReference type="STRING" id="443156.SAMN04489867_1495"/>
<keyword evidence="4" id="KW-1185">Reference proteome</keyword>
<protein>
    <submittedName>
        <fullName evidence="3">Uncharacterized protein</fullName>
    </submittedName>
</protein>